<accession>A0A318UFY0</accession>
<dbReference type="EMBL" id="QKLU01000008">
    <property type="protein sequence ID" value="PYF70774.1"/>
    <property type="molecule type" value="Genomic_DNA"/>
</dbReference>
<dbReference type="InterPro" id="IPR039426">
    <property type="entry name" value="TonB-dep_rcpt-like"/>
</dbReference>
<feature type="signal peptide" evidence="8">
    <location>
        <begin position="1"/>
        <end position="24"/>
    </location>
</feature>
<keyword evidence="4 7" id="KW-0812">Transmembrane</keyword>
<dbReference type="Pfam" id="PF07715">
    <property type="entry name" value="Plug"/>
    <property type="match status" value="1"/>
</dbReference>
<keyword evidence="2 7" id="KW-0813">Transport</keyword>
<dbReference type="GO" id="GO:0009279">
    <property type="term" value="C:cell outer membrane"/>
    <property type="evidence" value="ECO:0007669"/>
    <property type="project" value="UniProtKB-SubCell"/>
</dbReference>
<comment type="subcellular location">
    <subcellularLocation>
        <location evidence="1 7">Cell outer membrane</location>
        <topology evidence="1 7">Multi-pass membrane protein</topology>
    </subcellularLocation>
</comment>
<dbReference type="Proteomes" id="UP000248198">
    <property type="component" value="Unassembled WGS sequence"/>
</dbReference>
<dbReference type="Gene3D" id="2.40.170.20">
    <property type="entry name" value="TonB-dependent receptor, beta-barrel domain"/>
    <property type="match status" value="1"/>
</dbReference>
<evidence type="ECO:0000256" key="7">
    <source>
        <dbReference type="PROSITE-ProRule" id="PRU01360"/>
    </source>
</evidence>
<evidence type="ECO:0000256" key="1">
    <source>
        <dbReference type="ARBA" id="ARBA00004571"/>
    </source>
</evidence>
<keyword evidence="5 7" id="KW-0472">Membrane</keyword>
<dbReference type="Pfam" id="PF13715">
    <property type="entry name" value="CarbopepD_reg_2"/>
    <property type="match status" value="1"/>
</dbReference>
<dbReference type="InterPro" id="IPR023996">
    <property type="entry name" value="TonB-dep_OMP_SusC/RagA"/>
</dbReference>
<dbReference type="RefSeq" id="WP_110833985.1">
    <property type="nucleotide sequence ID" value="NZ_QKLU01000008.1"/>
</dbReference>
<dbReference type="InterPro" id="IPR008969">
    <property type="entry name" value="CarboxyPept-like_regulatory"/>
</dbReference>
<reference evidence="10 11" key="1">
    <citation type="submission" date="2018-06" db="EMBL/GenBank/DDBJ databases">
        <title>Genomic Encyclopedia of Archaeal and Bacterial Type Strains, Phase II (KMG-II): from individual species to whole genera.</title>
        <authorList>
            <person name="Goeker M."/>
        </authorList>
    </citation>
    <scope>NUCLEOTIDE SEQUENCE [LARGE SCALE GENOMIC DNA]</scope>
    <source>
        <strain evidence="10 11">DSM 27372</strain>
    </source>
</reference>
<gene>
    <name evidence="10" type="ORF">B0O44_108202</name>
</gene>
<evidence type="ECO:0000313" key="11">
    <source>
        <dbReference type="Proteomes" id="UP000248198"/>
    </source>
</evidence>
<keyword evidence="11" id="KW-1185">Reference proteome</keyword>
<organism evidence="10 11">
    <name type="scientific">Pedobacter nutrimenti</name>
    <dbReference type="NCBI Taxonomy" id="1241337"/>
    <lineage>
        <taxon>Bacteria</taxon>
        <taxon>Pseudomonadati</taxon>
        <taxon>Bacteroidota</taxon>
        <taxon>Sphingobacteriia</taxon>
        <taxon>Sphingobacteriales</taxon>
        <taxon>Sphingobacteriaceae</taxon>
        <taxon>Pedobacter</taxon>
    </lineage>
</organism>
<comment type="caution">
    <text evidence="10">The sequence shown here is derived from an EMBL/GenBank/DDBJ whole genome shotgun (WGS) entry which is preliminary data.</text>
</comment>
<comment type="similarity">
    <text evidence="7">Belongs to the TonB-dependent receptor family.</text>
</comment>
<keyword evidence="6 7" id="KW-0998">Cell outer membrane</keyword>
<dbReference type="NCBIfam" id="TIGR04056">
    <property type="entry name" value="OMP_RagA_SusC"/>
    <property type="match status" value="1"/>
</dbReference>
<dbReference type="OrthoDB" id="9768177at2"/>
<dbReference type="SUPFAM" id="SSF49464">
    <property type="entry name" value="Carboxypeptidase regulatory domain-like"/>
    <property type="match status" value="1"/>
</dbReference>
<dbReference type="NCBIfam" id="TIGR04057">
    <property type="entry name" value="SusC_RagA_signa"/>
    <property type="match status" value="1"/>
</dbReference>
<evidence type="ECO:0000256" key="3">
    <source>
        <dbReference type="ARBA" id="ARBA00022452"/>
    </source>
</evidence>
<dbReference type="SUPFAM" id="SSF56935">
    <property type="entry name" value="Porins"/>
    <property type="match status" value="1"/>
</dbReference>
<protein>
    <submittedName>
        <fullName evidence="10">TonB-linked SusC/RagA family outer membrane protein</fullName>
    </submittedName>
</protein>
<evidence type="ECO:0000313" key="10">
    <source>
        <dbReference type="EMBL" id="PYF70774.1"/>
    </source>
</evidence>
<dbReference type="InterPro" id="IPR037066">
    <property type="entry name" value="Plug_dom_sf"/>
</dbReference>
<evidence type="ECO:0000259" key="9">
    <source>
        <dbReference type="Pfam" id="PF07715"/>
    </source>
</evidence>
<dbReference type="AlphaFoldDB" id="A0A318UFY0"/>
<dbReference type="InterPro" id="IPR023997">
    <property type="entry name" value="TonB-dep_OMP_SusC/RagA_CS"/>
</dbReference>
<evidence type="ECO:0000256" key="2">
    <source>
        <dbReference type="ARBA" id="ARBA00022448"/>
    </source>
</evidence>
<proteinExistence type="inferred from homology"/>
<evidence type="ECO:0000256" key="8">
    <source>
        <dbReference type="SAM" id="SignalP"/>
    </source>
</evidence>
<keyword evidence="8" id="KW-0732">Signal</keyword>
<name>A0A318UFY0_9SPHI</name>
<feature type="domain" description="TonB-dependent receptor plug" evidence="9">
    <location>
        <begin position="121"/>
        <end position="242"/>
    </location>
</feature>
<sequence length="1016" mass="110811">MKVFYLMRHCLFVLLALSALTANAQTGSLTGKVLDETGQPLPGASVQIKSIGKSTITDVGGNYKLTGLNNGQFTVVASFIGYKSVERSVAVKGASTANFDLKPDDQSLNEVVVVGYGTQTRREVTGSIARVSGDKIAALPTPSFEASLQGRAPGVQVTQGSGLAGSGSVIRVRGIGSISAGGDPLYVVDGIPITSDPFISGNRGGMNQNPLATINAEDIESIDILKDAGAAGIYGSRGANGVILITTKRGKSGSPVVNFSTKYGLSTYATKPKFVNGSEWLALRQEAWTNDGHTGLATLPQGITWDQARQTNTNWFDLVTRTGKYNEQNLSLSQGTEKLKTYISVNHDDNQSFLKGNSYEKYGFRTNVDVKPTDYFSASVNLGYSKGTNQRVNAAWDGGIGDAMSTALPIYPVFNADGTYWANGANPARSINYVDWKAVDQRLLAGLTVELKPFKNFSVKGIANIDHLDLTEDQFRPKELTGNARGYANRWLNQQINNNFTGTATYDLNFSDKSKLSFLAGIETQSSELNGYPNGIYGDADGPYSKNQDAMYLQMQQMGSNLYYVNGANRTTFASLFARATYSYANKYTVQALMRRDGSSKFGPNHKYGNFPAVSAGWTLSQENFLKDSKVVNYLKLRGSYGITGNANIPPGEYYAKFGNSGSYNGQPVVTPQNVENPNLQWEQLKSIDAAVEFGFLNNRISGEFAYYNKKTSKVLISGGISPSTGFLAAFQNVGEILNEGLELSLNTINIQSKNFKWTTNFNISKNYNKVLSIGNLSSDGILGATNDTRIIVGKPVGTNYLVRYVGVDPADGLPIWLDKNGYQTKTFSLDNRVAVGQVMPDYVGGLTNTFSFKGFELTSLFTFALGGNIYDGSAKRQLGVVTDWNIRTDISDRWQKPGDIARFPRLTMTPGTYPGLSSEWQYNSTMFLYDASFMRLRELTLAYRFPAAFAKKLGMNNTRVFVTGMNLLTFSKYPGGDPEIARDFENPQDRNMSPNVMYLTTPQQKSVTFGLSTSF</sequence>
<dbReference type="InterPro" id="IPR012910">
    <property type="entry name" value="Plug_dom"/>
</dbReference>
<evidence type="ECO:0000256" key="5">
    <source>
        <dbReference type="ARBA" id="ARBA00023136"/>
    </source>
</evidence>
<dbReference type="PROSITE" id="PS52016">
    <property type="entry name" value="TONB_DEPENDENT_REC_3"/>
    <property type="match status" value="1"/>
</dbReference>
<keyword evidence="3 7" id="KW-1134">Transmembrane beta strand</keyword>
<feature type="chain" id="PRO_5016256311" evidence="8">
    <location>
        <begin position="25"/>
        <end position="1016"/>
    </location>
</feature>
<dbReference type="InterPro" id="IPR036942">
    <property type="entry name" value="Beta-barrel_TonB_sf"/>
</dbReference>
<dbReference type="Gene3D" id="2.170.130.10">
    <property type="entry name" value="TonB-dependent receptor, plug domain"/>
    <property type="match status" value="1"/>
</dbReference>
<dbReference type="Gene3D" id="2.60.40.1120">
    <property type="entry name" value="Carboxypeptidase-like, regulatory domain"/>
    <property type="match status" value="1"/>
</dbReference>
<evidence type="ECO:0000256" key="6">
    <source>
        <dbReference type="ARBA" id="ARBA00023237"/>
    </source>
</evidence>
<evidence type="ECO:0000256" key="4">
    <source>
        <dbReference type="ARBA" id="ARBA00022692"/>
    </source>
</evidence>